<dbReference type="AlphaFoldDB" id="A0A1I6PYY6"/>
<dbReference type="GO" id="GO:0008782">
    <property type="term" value="F:adenosylhomocysteine nucleosidase activity"/>
    <property type="evidence" value="ECO:0007669"/>
    <property type="project" value="TreeGrafter"/>
</dbReference>
<reference evidence="2 3" key="1">
    <citation type="submission" date="2016-10" db="EMBL/GenBank/DDBJ databases">
        <authorList>
            <person name="de Groot N.N."/>
        </authorList>
    </citation>
    <scope>NUCLEOTIDE SEQUENCE [LARGE SCALE GENOMIC DNA]</scope>
    <source>
        <strain evidence="2 3">DSM 22789</strain>
    </source>
</reference>
<evidence type="ECO:0000313" key="3">
    <source>
        <dbReference type="Proteomes" id="UP000198785"/>
    </source>
</evidence>
<dbReference type="PANTHER" id="PTHR46832">
    <property type="entry name" value="5'-METHYLTHIOADENOSINE/S-ADENOSYLHOMOCYSTEINE NUCLEOSIDASE"/>
    <property type="match status" value="1"/>
</dbReference>
<dbReference type="GO" id="GO:0009116">
    <property type="term" value="P:nucleoside metabolic process"/>
    <property type="evidence" value="ECO:0007669"/>
    <property type="project" value="InterPro"/>
</dbReference>
<dbReference type="OrthoDB" id="997641at2"/>
<dbReference type="InterPro" id="IPR000845">
    <property type="entry name" value="Nucleoside_phosphorylase_d"/>
</dbReference>
<dbReference type="Proteomes" id="UP000198785">
    <property type="component" value="Unassembled WGS sequence"/>
</dbReference>
<dbReference type="PANTHER" id="PTHR46832:SF1">
    <property type="entry name" value="5'-METHYLTHIOADENOSINE_S-ADENOSYLHOMOCYSTEINE NUCLEOSIDASE"/>
    <property type="match status" value="1"/>
</dbReference>
<dbReference type="Gene3D" id="3.40.50.1580">
    <property type="entry name" value="Nucleoside phosphorylase domain"/>
    <property type="match status" value="1"/>
</dbReference>
<dbReference type="EMBL" id="FOZZ01000002">
    <property type="protein sequence ID" value="SFS45295.1"/>
    <property type="molecule type" value="Genomic_DNA"/>
</dbReference>
<name>A0A1I6PYY6_9SPHI</name>
<organism evidence="2 3">
    <name type="scientific">Sphingobacterium wenxiniae</name>
    <dbReference type="NCBI Taxonomy" id="683125"/>
    <lineage>
        <taxon>Bacteria</taxon>
        <taxon>Pseudomonadati</taxon>
        <taxon>Bacteroidota</taxon>
        <taxon>Sphingobacteriia</taxon>
        <taxon>Sphingobacteriales</taxon>
        <taxon>Sphingobacteriaceae</taxon>
        <taxon>Sphingobacterium</taxon>
    </lineage>
</organism>
<dbReference type="Pfam" id="PF01048">
    <property type="entry name" value="PNP_UDP_1"/>
    <property type="match status" value="2"/>
</dbReference>
<feature type="domain" description="Nucleoside phosphorylase" evidence="1">
    <location>
        <begin position="35"/>
        <end position="95"/>
    </location>
</feature>
<keyword evidence="3" id="KW-1185">Reference proteome</keyword>
<gene>
    <name evidence="2" type="ORF">SAMN05660206_10230</name>
</gene>
<dbReference type="GO" id="GO:0008930">
    <property type="term" value="F:methylthioadenosine nucleosidase activity"/>
    <property type="evidence" value="ECO:0007669"/>
    <property type="project" value="TreeGrafter"/>
</dbReference>
<evidence type="ECO:0000259" key="1">
    <source>
        <dbReference type="Pfam" id="PF01048"/>
    </source>
</evidence>
<dbReference type="STRING" id="683125.SAMN05660206_10230"/>
<accession>A0A1I6PYY6</accession>
<dbReference type="RefSeq" id="WP_093363604.1">
    <property type="nucleotide sequence ID" value="NZ_FOZZ01000002.1"/>
</dbReference>
<evidence type="ECO:0000313" key="2">
    <source>
        <dbReference type="EMBL" id="SFS45295.1"/>
    </source>
</evidence>
<feature type="domain" description="Nucleoside phosphorylase" evidence="1">
    <location>
        <begin position="138"/>
        <end position="182"/>
    </location>
</feature>
<dbReference type="SUPFAM" id="SSF53167">
    <property type="entry name" value="Purine and uridine phosphorylases"/>
    <property type="match status" value="1"/>
</dbReference>
<dbReference type="GO" id="GO:0005829">
    <property type="term" value="C:cytosol"/>
    <property type="evidence" value="ECO:0007669"/>
    <property type="project" value="TreeGrafter"/>
</dbReference>
<dbReference type="GO" id="GO:0019284">
    <property type="term" value="P:L-methionine salvage from S-adenosylmethionine"/>
    <property type="evidence" value="ECO:0007669"/>
    <property type="project" value="TreeGrafter"/>
</dbReference>
<protein>
    <submittedName>
        <fullName evidence="2">Adenosylhomocysteine nucleosidase</fullName>
    </submittedName>
</protein>
<dbReference type="InterPro" id="IPR035994">
    <property type="entry name" value="Nucleoside_phosphorylase_sf"/>
</dbReference>
<proteinExistence type="predicted"/>
<sequence>MISINKEHIFPIEDVLFTFALASEAADVFTGYRLLICGIGKVNAAYNLTKAIQQKKPSLIVNLGSAGSNHYQKGEVICCTKFVQRDMDVRGLGFDLYETPLSGLPIVLEYGLKMDGLPEAICGTGDNFEMAHAETIYNIVDMEAYALALVAKQENIPFLSLKYISDGADDNAAEDWTVQVHKAAVAFGEVLKLNSNKISI</sequence>